<evidence type="ECO:0000256" key="4">
    <source>
        <dbReference type="RuleBase" id="RU000409"/>
    </source>
</evidence>
<dbReference type="FunFam" id="3.30.530.20:FF:000007">
    <property type="entry name" value="Major pollen allergen Bet v 1-A"/>
    <property type="match status" value="1"/>
</dbReference>
<dbReference type="PANTHER" id="PTHR31213">
    <property type="entry name" value="OS08G0374000 PROTEIN-RELATED"/>
    <property type="match status" value="1"/>
</dbReference>
<dbReference type="SUPFAM" id="SSF55961">
    <property type="entry name" value="Bet v1-like"/>
    <property type="match status" value="1"/>
</dbReference>
<dbReference type="Gene3D" id="3.30.530.20">
    <property type="match status" value="1"/>
</dbReference>
<feature type="domain" description="Bet v I/Major latex protein" evidence="5">
    <location>
        <begin position="3"/>
        <end position="153"/>
    </location>
</feature>
<keyword evidence="3 4" id="KW-0568">Pathogenesis-related protein</keyword>
<dbReference type="PROSITE" id="PS00451">
    <property type="entry name" value="PATHOGENESIS_BETVI"/>
    <property type="match status" value="1"/>
</dbReference>
<dbReference type="InterPro" id="IPR050279">
    <property type="entry name" value="Plant_def-hormone_signal"/>
</dbReference>
<gene>
    <name evidence="6" type="primary">PR10.1</name>
</gene>
<dbReference type="PANTHER" id="PTHR31213:SF157">
    <property type="entry name" value="MAJOR ALLERGEN MAL D 1-LIKE"/>
    <property type="match status" value="1"/>
</dbReference>
<reference evidence="6" key="1">
    <citation type="journal article" date="2016" name="Front. Plant Sci.">
        <title>Molecular cloning and expression analysis of hyp-1 type PR-10 family genes in Hypericum perforatum.</title>
        <authorList>
            <person name="Karppinen K."/>
            <person name="Derzso E."/>
            <person name="Jaakola L."/>
            <person name="Hohtola A."/>
        </authorList>
    </citation>
    <scope>NUCLEOTIDE SEQUENCE</scope>
</reference>
<dbReference type="SMR" id="A0A160HRF0"/>
<reference evidence="7" key="2">
    <citation type="journal article" date="2020" name="Acta Crystallogr. D Struct. Biol.">
        <title>A new modulated crystal structure of the ANS complex of the St John's wort Hyp-1 protein with 36 protein molecules in the asymmetric unit of the supercell.</title>
        <authorList>
            <person name="Smietanska J."/>
            <person name="Sliwiak J."/>
            <person name="Gilski M."/>
            <person name="Dauter Z."/>
            <person name="Strzalka R."/>
            <person name="Wolny J."/>
            <person name="Jaskolski M."/>
        </authorList>
    </citation>
    <scope>X-RAY CRYSTALLOGRAPHY (2.30 ANGSTROMS)</scope>
</reference>
<dbReference type="GO" id="GO:0038023">
    <property type="term" value="F:signaling receptor activity"/>
    <property type="evidence" value="ECO:0007669"/>
    <property type="project" value="InterPro"/>
</dbReference>
<evidence type="ECO:0000313" key="6">
    <source>
        <dbReference type="EMBL" id="ANC48858.1"/>
    </source>
</evidence>
<keyword evidence="7" id="KW-0002">3D-structure</keyword>
<dbReference type="GO" id="GO:0005634">
    <property type="term" value="C:nucleus"/>
    <property type="evidence" value="ECO:0007669"/>
    <property type="project" value="TreeGrafter"/>
</dbReference>
<dbReference type="GO" id="GO:0004864">
    <property type="term" value="F:protein phosphatase inhibitor activity"/>
    <property type="evidence" value="ECO:0007669"/>
    <property type="project" value="InterPro"/>
</dbReference>
<evidence type="ECO:0000259" key="5">
    <source>
        <dbReference type="Pfam" id="PF00407"/>
    </source>
</evidence>
<dbReference type="CDD" id="cd07816">
    <property type="entry name" value="Bet_v1-like"/>
    <property type="match status" value="1"/>
</dbReference>
<proteinExistence type="evidence at protein level"/>
<dbReference type="GO" id="GO:0005737">
    <property type="term" value="C:cytoplasm"/>
    <property type="evidence" value="ECO:0007669"/>
    <property type="project" value="TreeGrafter"/>
</dbReference>
<dbReference type="InterPro" id="IPR024949">
    <property type="entry name" value="Bet_v_I_allergen"/>
</dbReference>
<protein>
    <submittedName>
        <fullName evidence="6">PR-10 protein</fullName>
    </submittedName>
</protein>
<dbReference type="InterPro" id="IPR000916">
    <property type="entry name" value="Bet_v_I/MLP"/>
</dbReference>
<dbReference type="AlphaFoldDB" id="A0A160HRF0"/>
<dbReference type="PDB" id="6SJJ">
    <property type="method" value="X-ray"/>
    <property type="resolution" value="2.30 A"/>
    <property type="chains" value="A/B/C/D/E/F/G/H/I/J/K/L/M/N/O/P/Q/R/S/T/U/V/W/X/Y/Z/a/b/c/d=1-159"/>
</dbReference>
<comment type="similarity">
    <text evidence="1 4">Belongs to the BetVI family.</text>
</comment>
<sequence length="159" mass="17839">MAAYTIVKEEESPIAPHRLFKALVLERHQVLVKAQPHVFKSGEIIEGDGGVGTVTKITFVDGHPLTYMLHKFDEIDAANFYCKYTLFEGDVLRDNIEKVVYEVKLEAVGGGSKGKITVTYHPKPGCTVNEEEVKIGEKKAYEFYKQVEEYLAANPEVFA</sequence>
<dbReference type="GO" id="GO:0010427">
    <property type="term" value="F:abscisic acid binding"/>
    <property type="evidence" value="ECO:0007669"/>
    <property type="project" value="InterPro"/>
</dbReference>
<organism evidence="6">
    <name type="scientific">Hypericum perforatum</name>
    <name type="common">St. John's wort</name>
    <dbReference type="NCBI Taxonomy" id="65561"/>
    <lineage>
        <taxon>Eukaryota</taxon>
        <taxon>Viridiplantae</taxon>
        <taxon>Streptophyta</taxon>
        <taxon>Embryophyta</taxon>
        <taxon>Tracheophyta</taxon>
        <taxon>Spermatophyta</taxon>
        <taxon>Magnoliopsida</taxon>
        <taxon>eudicotyledons</taxon>
        <taxon>Gunneridae</taxon>
        <taxon>Pentapetalae</taxon>
        <taxon>rosids</taxon>
        <taxon>fabids</taxon>
        <taxon>Malpighiales</taxon>
        <taxon>Hypericaceae</taxon>
        <taxon>Hypericeae</taxon>
        <taxon>Hypericum</taxon>
    </lineage>
</organism>
<evidence type="ECO:0000256" key="3">
    <source>
        <dbReference type="ARBA" id="ARBA00023265"/>
    </source>
</evidence>
<dbReference type="PRINTS" id="PR00634">
    <property type="entry name" value="BETALLERGEN"/>
</dbReference>
<evidence type="ECO:0007829" key="7">
    <source>
        <dbReference type="PDB" id="6SJJ"/>
    </source>
</evidence>
<name>A0A160HRF0_HYPPE</name>
<dbReference type="InterPro" id="IPR023393">
    <property type="entry name" value="START-like_dom_sf"/>
</dbReference>
<evidence type="ECO:0000256" key="1">
    <source>
        <dbReference type="ARBA" id="ARBA00009744"/>
    </source>
</evidence>
<dbReference type="Pfam" id="PF00407">
    <property type="entry name" value="Bet_v_1"/>
    <property type="match status" value="1"/>
</dbReference>
<dbReference type="EMBL" id="KU565780">
    <property type="protein sequence ID" value="ANC48858.1"/>
    <property type="molecule type" value="mRNA"/>
</dbReference>
<dbReference type="GO" id="GO:0006952">
    <property type="term" value="P:defense response"/>
    <property type="evidence" value="ECO:0007669"/>
    <property type="project" value="UniProtKB-KW"/>
</dbReference>
<accession>A0A160HRF0</accession>
<dbReference type="GO" id="GO:0009738">
    <property type="term" value="P:abscisic acid-activated signaling pathway"/>
    <property type="evidence" value="ECO:0007669"/>
    <property type="project" value="InterPro"/>
</dbReference>
<evidence type="ECO:0000256" key="2">
    <source>
        <dbReference type="ARBA" id="ARBA00022821"/>
    </source>
</evidence>
<keyword evidence="2 4" id="KW-0611">Plant defense</keyword>